<evidence type="ECO:0000256" key="6">
    <source>
        <dbReference type="ARBA" id="ARBA00023288"/>
    </source>
</evidence>
<comment type="caution">
    <text evidence="7">The sequence shown here is derived from an EMBL/GenBank/DDBJ whole genome shotgun (WGS) entry which is preliminary data.</text>
</comment>
<gene>
    <name evidence="7" type="ORF">GL284_09160</name>
</gene>
<evidence type="ECO:0000256" key="1">
    <source>
        <dbReference type="ARBA" id="ARBA00010296"/>
    </source>
</evidence>
<comment type="similarity">
    <text evidence="1">Belongs to the EcnA/EcnB lipoprotein family.</text>
</comment>
<name>A0A6L6IXW8_9RHOB</name>
<evidence type="ECO:0000256" key="3">
    <source>
        <dbReference type="ARBA" id="ARBA00022729"/>
    </source>
</evidence>
<dbReference type="Proteomes" id="UP000478740">
    <property type="component" value="Unassembled WGS sequence"/>
</dbReference>
<accession>A0A6L6IXW8</accession>
<dbReference type="InterPro" id="IPR012556">
    <property type="entry name" value="Entericidin"/>
</dbReference>
<evidence type="ECO:0000313" key="8">
    <source>
        <dbReference type="Proteomes" id="UP000478740"/>
    </source>
</evidence>
<dbReference type="EMBL" id="WMII01000007">
    <property type="protein sequence ID" value="MTH64441.1"/>
    <property type="molecule type" value="Genomic_DNA"/>
</dbReference>
<keyword evidence="3" id="KW-0732">Signal</keyword>
<dbReference type="RefSeq" id="WP_155044302.1">
    <property type="nucleotide sequence ID" value="NZ_WMIH01000007.1"/>
</dbReference>
<dbReference type="AlphaFoldDB" id="A0A6L6IXW8"/>
<proteinExistence type="inferred from homology"/>
<keyword evidence="4" id="KW-0472">Membrane</keyword>
<organism evidence="7 8">
    <name type="scientific">Paracoccus shanxieyensis</name>
    <dbReference type="NCBI Taxonomy" id="2675752"/>
    <lineage>
        <taxon>Bacteria</taxon>
        <taxon>Pseudomonadati</taxon>
        <taxon>Pseudomonadota</taxon>
        <taxon>Alphaproteobacteria</taxon>
        <taxon>Rhodobacterales</taxon>
        <taxon>Paracoccaceae</taxon>
        <taxon>Paracoccus</taxon>
    </lineage>
</organism>
<dbReference type="GO" id="GO:0009636">
    <property type="term" value="P:response to toxic substance"/>
    <property type="evidence" value="ECO:0007669"/>
    <property type="project" value="InterPro"/>
</dbReference>
<dbReference type="Pfam" id="PF08085">
    <property type="entry name" value="Entericidin"/>
    <property type="match status" value="1"/>
</dbReference>
<keyword evidence="2" id="KW-1003">Cell membrane</keyword>
<reference evidence="7 8" key="1">
    <citation type="submission" date="2019-11" db="EMBL/GenBank/DDBJ databases">
        <authorList>
            <person name="Dong K."/>
        </authorList>
    </citation>
    <scope>NUCLEOTIDE SEQUENCE [LARGE SCALE GENOMIC DNA]</scope>
    <source>
        <strain evidence="7 8">DK608</strain>
    </source>
</reference>
<dbReference type="GO" id="GO:0016020">
    <property type="term" value="C:membrane"/>
    <property type="evidence" value="ECO:0007669"/>
    <property type="project" value="InterPro"/>
</dbReference>
<protein>
    <submittedName>
        <fullName evidence="7">Entericidin A/B family lipoprotein</fullName>
    </submittedName>
</protein>
<dbReference type="PROSITE" id="PS51257">
    <property type="entry name" value="PROKAR_LIPOPROTEIN"/>
    <property type="match status" value="1"/>
</dbReference>
<keyword evidence="6 7" id="KW-0449">Lipoprotein</keyword>
<evidence type="ECO:0000313" key="7">
    <source>
        <dbReference type="EMBL" id="MTH64441.1"/>
    </source>
</evidence>
<evidence type="ECO:0000256" key="2">
    <source>
        <dbReference type="ARBA" id="ARBA00022475"/>
    </source>
</evidence>
<keyword evidence="8" id="KW-1185">Reference proteome</keyword>
<keyword evidence="5" id="KW-0564">Palmitate</keyword>
<evidence type="ECO:0000256" key="4">
    <source>
        <dbReference type="ARBA" id="ARBA00023136"/>
    </source>
</evidence>
<evidence type="ECO:0000256" key="5">
    <source>
        <dbReference type="ARBA" id="ARBA00023139"/>
    </source>
</evidence>
<sequence length="79" mass="7853">MGRMLQFAPLIGLMAVSACETMQGAGRDMQSAGALLTEQSANTQTQMGQTPGQPYVAPGGAAYGATGTAAPYSPGPGGF</sequence>